<keyword evidence="4" id="KW-0819">tRNA processing</keyword>
<dbReference type="InterPro" id="IPR011869">
    <property type="entry name" value="TrmA_MeTrfase"/>
</dbReference>
<keyword evidence="3 5" id="KW-0949">S-adenosyl-L-methionine</keyword>
<dbReference type="PROSITE" id="PS51687">
    <property type="entry name" value="SAM_MT_RNA_M5U"/>
    <property type="match status" value="1"/>
</dbReference>
<name>A0ABD3P5A4_9STRA</name>
<dbReference type="EMBL" id="JALLPJ020000800">
    <property type="protein sequence ID" value="KAL3782613.1"/>
    <property type="molecule type" value="Genomic_DNA"/>
</dbReference>
<dbReference type="AlphaFoldDB" id="A0ABD3P5A4"/>
<gene>
    <name evidence="6" type="ORF">ACHAWO_005246</name>
</gene>
<comment type="caution">
    <text evidence="5">Lacks conserved residue(s) required for the propagation of feature annotation.</text>
</comment>
<dbReference type="GO" id="GO:0008168">
    <property type="term" value="F:methyltransferase activity"/>
    <property type="evidence" value="ECO:0007669"/>
    <property type="project" value="UniProtKB-KW"/>
</dbReference>
<evidence type="ECO:0000256" key="2">
    <source>
        <dbReference type="ARBA" id="ARBA00022679"/>
    </source>
</evidence>
<keyword evidence="2 5" id="KW-0808">Transferase</keyword>
<organism evidence="6 7">
    <name type="scientific">Cyclotella atomus</name>
    <dbReference type="NCBI Taxonomy" id="382360"/>
    <lineage>
        <taxon>Eukaryota</taxon>
        <taxon>Sar</taxon>
        <taxon>Stramenopiles</taxon>
        <taxon>Ochrophyta</taxon>
        <taxon>Bacillariophyta</taxon>
        <taxon>Coscinodiscophyceae</taxon>
        <taxon>Thalassiosirophycidae</taxon>
        <taxon>Stephanodiscales</taxon>
        <taxon>Stephanodiscaceae</taxon>
        <taxon>Cyclotella</taxon>
    </lineage>
</organism>
<comment type="caution">
    <text evidence="6">The sequence shown here is derived from an EMBL/GenBank/DDBJ whole genome shotgun (WGS) entry which is preliminary data.</text>
</comment>
<feature type="binding site" evidence="5">
    <location>
        <position position="423"/>
    </location>
    <ligand>
        <name>S-adenosyl-L-methionine</name>
        <dbReference type="ChEBI" id="CHEBI:59789"/>
    </ligand>
</feature>
<dbReference type="Proteomes" id="UP001530400">
    <property type="component" value="Unassembled WGS sequence"/>
</dbReference>
<dbReference type="GO" id="GO:0032259">
    <property type="term" value="P:methylation"/>
    <property type="evidence" value="ECO:0007669"/>
    <property type="project" value="UniProtKB-KW"/>
</dbReference>
<evidence type="ECO:0008006" key="8">
    <source>
        <dbReference type="Google" id="ProtNLM"/>
    </source>
</evidence>
<keyword evidence="1 5" id="KW-0489">Methyltransferase</keyword>
<reference evidence="6 7" key="1">
    <citation type="submission" date="2024-10" db="EMBL/GenBank/DDBJ databases">
        <title>Updated reference genomes for cyclostephanoid diatoms.</title>
        <authorList>
            <person name="Roberts W.R."/>
            <person name="Alverson A.J."/>
        </authorList>
    </citation>
    <scope>NUCLEOTIDE SEQUENCE [LARGE SCALE GENOMIC DNA]</scope>
    <source>
        <strain evidence="6 7">AJA010-31</strain>
    </source>
</reference>
<keyword evidence="7" id="KW-1185">Reference proteome</keyword>
<dbReference type="PANTHER" id="PTHR47790:SF2">
    <property type="entry name" value="TRNA_TMRNA (URACIL-C(5))-METHYLTRANSFERASE"/>
    <property type="match status" value="1"/>
</dbReference>
<dbReference type="Pfam" id="PF05958">
    <property type="entry name" value="tRNA_U5-meth_tr"/>
    <property type="match status" value="1"/>
</dbReference>
<evidence type="ECO:0000313" key="6">
    <source>
        <dbReference type="EMBL" id="KAL3782613.1"/>
    </source>
</evidence>
<dbReference type="InterPro" id="IPR010280">
    <property type="entry name" value="U5_MeTrfase_fam"/>
</dbReference>
<evidence type="ECO:0000256" key="5">
    <source>
        <dbReference type="PROSITE-ProRule" id="PRU01024"/>
    </source>
</evidence>
<sequence length="496" mass="54525">MVDDNKKLSTACQEIHQRLTAISQRLTSQPDRAQTVKDIKVLTAASTSQIYSSHDERSTSNASNEGYRCKCAFQLTPVSSFACINQEDQNAKSSHDLMYCIREHGVIIPLQDGIFPPANRRIRHAMVELLKSLNRKQSNDIYQFRAMRNNLTSLTFVTSWGDGAQNALFGDCHVTLHYGPPGIFNASTSSDSTMATGNQCNASNWEEESEQICNECKLSSLTARSKGIKLTAFNSLLAQEGNKDCIIHDDIWITTYTQQNDIFGVSLVPPTLQSTCITRSVKVQYQKSTEAFQHPNAGVMLSSLHWILNTLSWIVKQSAVKPSLLEMYCGCGAHTIPCAKSGLLSEIVAVELDERLVAACRNNCLLNNCLQGENGCAETEVSVYKGDAAAWAKKALMSYKKQKANGSTISNDSAMNFDILLVDPPREGLDKTVCDLALKGQFKYMIYISCGRRALLRDLETLCAGGFNVADLAVIDLFPGTDAVESLVLLERGGNN</sequence>
<dbReference type="SUPFAM" id="SSF53335">
    <property type="entry name" value="S-adenosyl-L-methionine-dependent methyltransferases"/>
    <property type="match status" value="1"/>
</dbReference>
<dbReference type="GO" id="GO:0008033">
    <property type="term" value="P:tRNA processing"/>
    <property type="evidence" value="ECO:0007669"/>
    <property type="project" value="UniProtKB-KW"/>
</dbReference>
<feature type="binding site" evidence="5">
    <location>
        <position position="351"/>
    </location>
    <ligand>
        <name>S-adenosyl-L-methionine</name>
        <dbReference type="ChEBI" id="CHEBI:59789"/>
    </ligand>
</feature>
<dbReference type="InterPro" id="IPR029063">
    <property type="entry name" value="SAM-dependent_MTases_sf"/>
</dbReference>
<evidence type="ECO:0000256" key="3">
    <source>
        <dbReference type="ARBA" id="ARBA00022691"/>
    </source>
</evidence>
<proteinExistence type="inferred from homology"/>
<feature type="binding site" evidence="5">
    <location>
        <position position="328"/>
    </location>
    <ligand>
        <name>S-adenosyl-L-methionine</name>
        <dbReference type="ChEBI" id="CHEBI:59789"/>
    </ligand>
</feature>
<comment type="similarity">
    <text evidence="5">Belongs to the class I-like SAM-binding methyltransferase superfamily. RNA M5U methyltransferase family.</text>
</comment>
<evidence type="ECO:0000256" key="4">
    <source>
        <dbReference type="ARBA" id="ARBA00022694"/>
    </source>
</evidence>
<feature type="active site" description="Nucleophile" evidence="5">
    <location>
        <position position="450"/>
    </location>
</feature>
<accession>A0ABD3P5A4</accession>
<evidence type="ECO:0000313" key="7">
    <source>
        <dbReference type="Proteomes" id="UP001530400"/>
    </source>
</evidence>
<dbReference type="Gene3D" id="3.40.50.150">
    <property type="entry name" value="Vaccinia Virus protein VP39"/>
    <property type="match status" value="1"/>
</dbReference>
<protein>
    <recommendedName>
        <fullName evidence="8">tRNA (Uracil-5-)-methyltransferase</fullName>
    </recommendedName>
</protein>
<evidence type="ECO:0000256" key="1">
    <source>
        <dbReference type="ARBA" id="ARBA00022603"/>
    </source>
</evidence>
<dbReference type="PANTHER" id="PTHR47790">
    <property type="entry name" value="TRNA/TMRNA (URACIL-C(5))-METHYLTRANSFERASE"/>
    <property type="match status" value="1"/>
</dbReference>